<dbReference type="KEGG" id="hlt:I7X12_19305"/>
<dbReference type="Proteomes" id="UP000595001">
    <property type="component" value="Chromosome"/>
</dbReference>
<dbReference type="InterPro" id="IPR011004">
    <property type="entry name" value="Trimer_LpxA-like_sf"/>
</dbReference>
<evidence type="ECO:0000259" key="3">
    <source>
        <dbReference type="Pfam" id="PF00483"/>
    </source>
</evidence>
<sequence>MRTVILAAGRGGRLGPLTELRPKPMLPVANRPILESVVETAIEAGTDEIVLVVGYRRDRIQDHFGDGDDWGVPVRYVVQEHQLGAAHALSLAESAVDGPFLALHGDRPVDGDLLARLTDRYEASGRPTVAAARSRRPTEYGAVELDGEAVVGVSAEPTADPPFLVNAGAYVFDERVFDAVEASDSDTRGDLDLGMATALQSLADDGLLTAVVHGGSWQDVTYPWDLLSANAARLRDGGSTDVPDGVHETAAVSGDAALAETVSVGSHVSVLPGTALGRNVRVGSNVTLSNCIVLPGAEIGHGAVLSDCVVGESASVGPNVTVEGGDADVVVDGRVHEDVRLGGVLGDRATLRGNVTVRPGTTVGCDVRADAGTVLDGRIDSRETVRRG</sequence>
<dbReference type="SUPFAM" id="SSF51161">
    <property type="entry name" value="Trimeric LpxA-like enzymes"/>
    <property type="match status" value="1"/>
</dbReference>
<gene>
    <name evidence="5" type="ORF">I7X12_19305</name>
</gene>
<dbReference type="InterPro" id="IPR005835">
    <property type="entry name" value="NTP_transferase_dom"/>
</dbReference>
<proteinExistence type="inferred from homology"/>
<dbReference type="OrthoDB" id="15372at2157"/>
<protein>
    <recommendedName>
        <fullName evidence="2">Bifunctional protein GlmU</fullName>
    </recommendedName>
</protein>
<evidence type="ECO:0000256" key="1">
    <source>
        <dbReference type="ARBA" id="ARBA00007274"/>
    </source>
</evidence>
<evidence type="ECO:0000313" key="5">
    <source>
        <dbReference type="EMBL" id="QPV62840.1"/>
    </source>
</evidence>
<keyword evidence="5" id="KW-0808">Transferase</keyword>
<dbReference type="InterPro" id="IPR050486">
    <property type="entry name" value="Mannose-1P_guanyltransferase"/>
</dbReference>
<dbReference type="EMBL" id="CP065856">
    <property type="protein sequence ID" value="QPV62840.1"/>
    <property type="molecule type" value="Genomic_DNA"/>
</dbReference>
<dbReference type="Pfam" id="PF25087">
    <property type="entry name" value="GMPPB_C"/>
    <property type="match status" value="1"/>
</dbReference>
<dbReference type="SUPFAM" id="SSF53448">
    <property type="entry name" value="Nucleotide-diphospho-sugar transferases"/>
    <property type="match status" value="1"/>
</dbReference>
<dbReference type="Pfam" id="PF00483">
    <property type="entry name" value="NTP_transferase"/>
    <property type="match status" value="1"/>
</dbReference>
<dbReference type="Gene3D" id="2.160.10.10">
    <property type="entry name" value="Hexapeptide repeat proteins"/>
    <property type="match status" value="1"/>
</dbReference>
<dbReference type="Gene3D" id="3.90.550.10">
    <property type="entry name" value="Spore Coat Polysaccharide Biosynthesis Protein SpsA, Chain A"/>
    <property type="match status" value="1"/>
</dbReference>
<dbReference type="GeneID" id="60590688"/>
<feature type="domain" description="Mannose-1-phosphate guanyltransferase C-terminal" evidence="4">
    <location>
        <begin position="254"/>
        <end position="358"/>
    </location>
</feature>
<evidence type="ECO:0000256" key="2">
    <source>
        <dbReference type="ARBA" id="ARBA00013414"/>
    </source>
</evidence>
<feature type="domain" description="Nucleotidyl transferase" evidence="3">
    <location>
        <begin position="3"/>
        <end position="232"/>
    </location>
</feature>
<dbReference type="InterPro" id="IPR056729">
    <property type="entry name" value="GMPPB_C"/>
</dbReference>
<name>A0A7T3FY30_9EURY</name>
<dbReference type="CDD" id="cd04181">
    <property type="entry name" value="NTP_transferase"/>
    <property type="match status" value="1"/>
</dbReference>
<dbReference type="PANTHER" id="PTHR22572">
    <property type="entry name" value="SUGAR-1-PHOSPHATE GUANYL TRANSFERASE"/>
    <property type="match status" value="1"/>
</dbReference>
<organism evidence="5 6">
    <name type="scientific">Halosimplex litoreum</name>
    <dbReference type="NCBI Taxonomy" id="1198301"/>
    <lineage>
        <taxon>Archaea</taxon>
        <taxon>Methanobacteriati</taxon>
        <taxon>Methanobacteriota</taxon>
        <taxon>Stenosarchaea group</taxon>
        <taxon>Halobacteria</taxon>
        <taxon>Halobacteriales</taxon>
        <taxon>Haloarculaceae</taxon>
        <taxon>Halosimplex</taxon>
    </lineage>
</organism>
<evidence type="ECO:0000313" key="6">
    <source>
        <dbReference type="Proteomes" id="UP000595001"/>
    </source>
</evidence>
<accession>A0A7T3FY30</accession>
<comment type="similarity">
    <text evidence="1">Belongs to the transferase hexapeptide repeat family.</text>
</comment>
<dbReference type="GO" id="GO:0016740">
    <property type="term" value="F:transferase activity"/>
    <property type="evidence" value="ECO:0007669"/>
    <property type="project" value="UniProtKB-KW"/>
</dbReference>
<reference evidence="5 6" key="1">
    <citation type="submission" date="2020-12" db="EMBL/GenBank/DDBJ databases">
        <title>Halosimplex halophilum sp. nov. and Halosimplex salinum sp. nov., two new members of the genus Halosimplex.</title>
        <authorList>
            <person name="Cui H.L."/>
        </authorList>
    </citation>
    <scope>NUCLEOTIDE SEQUENCE [LARGE SCALE GENOMIC DNA]</scope>
    <source>
        <strain evidence="5 6">YGH94</strain>
    </source>
</reference>
<dbReference type="RefSeq" id="WP_198061638.1">
    <property type="nucleotide sequence ID" value="NZ_CP065856.1"/>
</dbReference>
<evidence type="ECO:0000259" key="4">
    <source>
        <dbReference type="Pfam" id="PF25087"/>
    </source>
</evidence>
<keyword evidence="6" id="KW-1185">Reference proteome</keyword>
<dbReference type="AlphaFoldDB" id="A0A7T3FY30"/>
<dbReference type="InterPro" id="IPR029044">
    <property type="entry name" value="Nucleotide-diphossugar_trans"/>
</dbReference>